<accession>A0A0A9FAE8</accession>
<dbReference type="EMBL" id="GBRH01192648">
    <property type="protein sequence ID" value="JAE05248.1"/>
    <property type="molecule type" value="Transcribed_RNA"/>
</dbReference>
<evidence type="ECO:0000313" key="2">
    <source>
        <dbReference type="EMBL" id="JAE05248.1"/>
    </source>
</evidence>
<dbReference type="AlphaFoldDB" id="A0A0A9FAE8"/>
<reference evidence="2" key="2">
    <citation type="journal article" date="2015" name="Data Brief">
        <title>Shoot transcriptome of the giant reed, Arundo donax.</title>
        <authorList>
            <person name="Barrero R.A."/>
            <person name="Guerrero F.D."/>
            <person name="Moolhuijzen P."/>
            <person name="Goolsby J.A."/>
            <person name="Tidwell J."/>
            <person name="Bellgard S.E."/>
            <person name="Bellgard M.I."/>
        </authorList>
    </citation>
    <scope>NUCLEOTIDE SEQUENCE</scope>
    <source>
        <tissue evidence="2">Shoot tissue taken approximately 20 cm above the soil surface</tissue>
    </source>
</reference>
<evidence type="ECO:0000256" key="1">
    <source>
        <dbReference type="SAM" id="Phobius"/>
    </source>
</evidence>
<keyword evidence="1" id="KW-0812">Transmembrane</keyword>
<feature type="transmembrane region" description="Helical" evidence="1">
    <location>
        <begin position="12"/>
        <end position="35"/>
    </location>
</feature>
<keyword evidence="1" id="KW-0472">Membrane</keyword>
<sequence>MRHIVFTLWHAGYHLCTTVFSFFNVSCSLLLFTSVSSVFEIYKLSVSLYLSFLLICTENYL</sequence>
<reference evidence="2" key="1">
    <citation type="submission" date="2014-09" db="EMBL/GenBank/DDBJ databases">
        <authorList>
            <person name="Magalhaes I.L.F."/>
            <person name="Oliveira U."/>
            <person name="Santos F.R."/>
            <person name="Vidigal T.H.D.A."/>
            <person name="Brescovit A.D."/>
            <person name="Santos A.J."/>
        </authorList>
    </citation>
    <scope>NUCLEOTIDE SEQUENCE</scope>
    <source>
        <tissue evidence="2">Shoot tissue taken approximately 20 cm above the soil surface</tissue>
    </source>
</reference>
<name>A0A0A9FAE8_ARUDO</name>
<keyword evidence="1" id="KW-1133">Transmembrane helix</keyword>
<protein>
    <submittedName>
        <fullName evidence="2">SDG123</fullName>
    </submittedName>
</protein>
<organism evidence="2">
    <name type="scientific">Arundo donax</name>
    <name type="common">Giant reed</name>
    <name type="synonym">Donax arundinaceus</name>
    <dbReference type="NCBI Taxonomy" id="35708"/>
    <lineage>
        <taxon>Eukaryota</taxon>
        <taxon>Viridiplantae</taxon>
        <taxon>Streptophyta</taxon>
        <taxon>Embryophyta</taxon>
        <taxon>Tracheophyta</taxon>
        <taxon>Spermatophyta</taxon>
        <taxon>Magnoliopsida</taxon>
        <taxon>Liliopsida</taxon>
        <taxon>Poales</taxon>
        <taxon>Poaceae</taxon>
        <taxon>PACMAD clade</taxon>
        <taxon>Arundinoideae</taxon>
        <taxon>Arundineae</taxon>
        <taxon>Arundo</taxon>
    </lineage>
</organism>
<proteinExistence type="predicted"/>